<dbReference type="InterPro" id="IPR036291">
    <property type="entry name" value="NAD(P)-bd_dom_sf"/>
</dbReference>
<comment type="caution">
    <text evidence="3">The sequence shown here is derived from an EMBL/GenBank/DDBJ whole genome shotgun (WGS) entry which is preliminary data.</text>
</comment>
<dbReference type="SUPFAM" id="SSF51735">
    <property type="entry name" value="NAD(P)-binding Rossmann-fold domains"/>
    <property type="match status" value="1"/>
</dbReference>
<keyword evidence="2" id="KW-0560">Oxidoreductase</keyword>
<feature type="non-terminal residue" evidence="3">
    <location>
        <position position="1"/>
    </location>
</feature>
<evidence type="ECO:0000256" key="2">
    <source>
        <dbReference type="ARBA" id="ARBA00023002"/>
    </source>
</evidence>
<proteinExistence type="predicted"/>
<dbReference type="EMBL" id="JAGKQM010000012">
    <property type="protein sequence ID" value="KAH0897375.1"/>
    <property type="molecule type" value="Genomic_DNA"/>
</dbReference>
<reference evidence="3 4" key="1">
    <citation type="submission" date="2021-05" db="EMBL/GenBank/DDBJ databases">
        <title>Genome Assembly of Synthetic Allotetraploid Brassica napus Reveals Homoeologous Exchanges between Subgenomes.</title>
        <authorList>
            <person name="Davis J.T."/>
        </authorList>
    </citation>
    <scope>NUCLEOTIDE SEQUENCE [LARGE SCALE GENOMIC DNA]</scope>
    <source>
        <strain evidence="4">cv. Da-Ae</strain>
        <tissue evidence="3">Seedling</tissue>
    </source>
</reference>
<evidence type="ECO:0008006" key="5">
    <source>
        <dbReference type="Google" id="ProtNLM"/>
    </source>
</evidence>
<organism evidence="3 4">
    <name type="scientific">Brassica napus</name>
    <name type="common">Rape</name>
    <dbReference type="NCBI Taxonomy" id="3708"/>
    <lineage>
        <taxon>Eukaryota</taxon>
        <taxon>Viridiplantae</taxon>
        <taxon>Streptophyta</taxon>
        <taxon>Embryophyta</taxon>
        <taxon>Tracheophyta</taxon>
        <taxon>Spermatophyta</taxon>
        <taxon>Magnoliopsida</taxon>
        <taxon>eudicotyledons</taxon>
        <taxon>Gunneridae</taxon>
        <taxon>Pentapetalae</taxon>
        <taxon>rosids</taxon>
        <taxon>malvids</taxon>
        <taxon>Brassicales</taxon>
        <taxon>Brassicaceae</taxon>
        <taxon>Brassiceae</taxon>
        <taxon>Brassica</taxon>
    </lineage>
</organism>
<evidence type="ECO:0000313" key="3">
    <source>
        <dbReference type="EMBL" id="KAH0897375.1"/>
    </source>
</evidence>
<sequence length="164" mass="18307">ECKNTDYGDEDEACKFANANEMDLIVMNPGIVIGPILQPTLNFSVGVVVELTKGKDPFMSKSYRFVDVRDVSLAHIKALETPSANGRYIIDGPVIATLKDIEKILREFVPYLCIGDDKNNEDIDLDLVTYKVSVEKVRSLGIEFTPTETSLRDTVFSLKEKCLL</sequence>
<name>A0ABQ8AXU5_BRANA</name>
<protein>
    <recommendedName>
        <fullName evidence="5">Cinnamoyl CoA reductase</fullName>
    </recommendedName>
</protein>
<dbReference type="InterPro" id="IPR050425">
    <property type="entry name" value="NAD(P)_dehydrat-like"/>
</dbReference>
<evidence type="ECO:0000256" key="1">
    <source>
        <dbReference type="ARBA" id="ARBA00022857"/>
    </source>
</evidence>
<keyword evidence="4" id="KW-1185">Reference proteome</keyword>
<keyword evidence="1" id="KW-0521">NADP</keyword>
<dbReference type="Proteomes" id="UP000824890">
    <property type="component" value="Unassembled WGS sequence"/>
</dbReference>
<dbReference type="Gene3D" id="3.40.50.720">
    <property type="entry name" value="NAD(P)-binding Rossmann-like Domain"/>
    <property type="match status" value="1"/>
</dbReference>
<evidence type="ECO:0000313" key="4">
    <source>
        <dbReference type="Proteomes" id="UP000824890"/>
    </source>
</evidence>
<gene>
    <name evidence="3" type="ORF">HID58_046943</name>
</gene>
<dbReference type="PANTHER" id="PTHR10366">
    <property type="entry name" value="NAD DEPENDENT EPIMERASE/DEHYDRATASE"/>
    <property type="match status" value="1"/>
</dbReference>
<accession>A0ABQ8AXU5</accession>
<dbReference type="PANTHER" id="PTHR10366:SF825">
    <property type="entry name" value="NAD(P)-BINDING ROSSMANN-FOLD SUPERFAMILY PROTEIN"/>
    <property type="match status" value="1"/>
</dbReference>